<keyword evidence="2" id="KW-1185">Reference proteome</keyword>
<dbReference type="CDD" id="cd06561">
    <property type="entry name" value="AlkD_like"/>
    <property type="match status" value="1"/>
</dbReference>
<gene>
    <name evidence="1" type="ORF">SAMN02194393_02681</name>
</gene>
<dbReference type="PANTHER" id="PTHR41291">
    <property type="entry name" value="DNA ALKYLATION REPAIR PROTEIN"/>
    <property type="match status" value="1"/>
</dbReference>
<reference evidence="2" key="1">
    <citation type="submission" date="2017-02" db="EMBL/GenBank/DDBJ databases">
        <authorList>
            <person name="Varghese N."/>
            <person name="Submissions S."/>
        </authorList>
    </citation>
    <scope>NUCLEOTIDE SEQUENCE [LARGE SCALE GENOMIC DNA]</scope>
    <source>
        <strain evidence="2">M1</strain>
    </source>
</reference>
<organism evidence="1 2">
    <name type="scientific">Maledivibacter halophilus</name>
    <dbReference type="NCBI Taxonomy" id="36842"/>
    <lineage>
        <taxon>Bacteria</taxon>
        <taxon>Bacillati</taxon>
        <taxon>Bacillota</taxon>
        <taxon>Clostridia</taxon>
        <taxon>Peptostreptococcales</taxon>
        <taxon>Caminicellaceae</taxon>
        <taxon>Maledivibacter</taxon>
    </lineage>
</organism>
<dbReference type="InterPro" id="IPR014825">
    <property type="entry name" value="DNA_alkylation"/>
</dbReference>
<dbReference type="AlphaFoldDB" id="A0A1T5LB00"/>
<evidence type="ECO:0000313" key="1">
    <source>
        <dbReference type="EMBL" id="SKC73074.1"/>
    </source>
</evidence>
<dbReference type="SUPFAM" id="SSF48371">
    <property type="entry name" value="ARM repeat"/>
    <property type="match status" value="1"/>
</dbReference>
<dbReference type="Pfam" id="PF08713">
    <property type="entry name" value="DNA_alkylation"/>
    <property type="match status" value="1"/>
</dbReference>
<dbReference type="Proteomes" id="UP000190285">
    <property type="component" value="Unassembled WGS sequence"/>
</dbReference>
<dbReference type="STRING" id="36842.SAMN02194393_02681"/>
<dbReference type="EMBL" id="FUZT01000006">
    <property type="protein sequence ID" value="SKC73074.1"/>
    <property type="molecule type" value="Genomic_DNA"/>
</dbReference>
<protein>
    <submittedName>
        <fullName evidence="1">3-methyladenine DNA glycosylase AlkD</fullName>
    </submittedName>
</protein>
<sequence>MAMTKDEIIEYLNEIKSDKFRKNIIKLGIPEEKSIGVSTGEIRKLARKIKIDHHLAEELWVAGYHEARLLSILIMDESKVSLNYVSQLMKDVMSWDLCDHICKNLIIKMPSYEELIFDWCCDHRVYYKRAAFSLIASTMIHKKEIEKDEVNRYIDIIRECGDDSRNHVKKAVSWALREIGKKDFDCQEQAIQLAYEFIEGSQKNLNWIGKNALKELETLVSVKERGRLLSSNSKMGKRIQKDT</sequence>
<accession>A0A1T5LB00</accession>
<dbReference type="InterPro" id="IPR016024">
    <property type="entry name" value="ARM-type_fold"/>
</dbReference>
<proteinExistence type="predicted"/>
<name>A0A1T5LB00_9FIRM</name>
<dbReference type="PANTHER" id="PTHR41291:SF1">
    <property type="entry name" value="DNA ALKYLATION REPAIR PROTEIN"/>
    <property type="match status" value="1"/>
</dbReference>
<dbReference type="RefSeq" id="WP_244282090.1">
    <property type="nucleotide sequence ID" value="NZ_FUZT01000006.1"/>
</dbReference>
<evidence type="ECO:0000313" key="2">
    <source>
        <dbReference type="Proteomes" id="UP000190285"/>
    </source>
</evidence>
<dbReference type="Gene3D" id="1.25.10.90">
    <property type="match status" value="1"/>
</dbReference>